<organism evidence="9 10">
    <name type="scientific">Pedobacter endophyticus</name>
    <dbReference type="NCBI Taxonomy" id="2789740"/>
    <lineage>
        <taxon>Bacteria</taxon>
        <taxon>Pseudomonadati</taxon>
        <taxon>Bacteroidota</taxon>
        <taxon>Sphingobacteriia</taxon>
        <taxon>Sphingobacteriales</taxon>
        <taxon>Sphingobacteriaceae</taxon>
        <taxon>Pedobacter</taxon>
    </lineage>
</organism>
<dbReference type="EMBL" id="CP064939">
    <property type="protein sequence ID" value="QPH38896.1"/>
    <property type="molecule type" value="Genomic_DNA"/>
</dbReference>
<keyword evidence="2" id="KW-0238">DNA-binding</keyword>
<dbReference type="Proteomes" id="UP000594759">
    <property type="component" value="Chromosome"/>
</dbReference>
<dbReference type="AlphaFoldDB" id="A0A7U3Q5B6"/>
<dbReference type="PROSITE" id="PS00397">
    <property type="entry name" value="RECOMBINASES_1"/>
    <property type="match status" value="1"/>
</dbReference>
<dbReference type="PANTHER" id="PTHR30461">
    <property type="entry name" value="DNA-INVERTASE FROM LAMBDOID PROPHAGE"/>
    <property type="match status" value="1"/>
</dbReference>
<dbReference type="SUPFAM" id="SSF53041">
    <property type="entry name" value="Resolvase-like"/>
    <property type="match status" value="1"/>
</dbReference>
<sequence>MESANLYIRVSTDEQKRKGYSLPEQEDQLLKYCTHNNIRVKGIFSEDYSAKNFNRPEWKKLIAEVKKSLKTKENNILFVKWDRFSRNIEYAYEMIGLLRKYNTNAMAIDQPIDFSVPESTVMLAVYLSIPEAENTRRALNTINGLRRAKQLGRYPNKAPIGYMNLTSLDGRKYISPKQPEAGILTWVYQLLATNSYKLEEARMMAKAKGLSCSRSYFWRLLQNPVYCGLVRLSSNLNNTELVKGIHEPIVSEHIFYQVQNVIRTKRKVLCKTDELKKVFFLKGYLRCPVCKNKLRGSFSKGYNKKYGYYHCSGKCKIRVRADVLNDSYVQELQKIRLSTHTTELFALVLEDFNIGTKKIKYSTERKKLTKQIDEQEQLLSKTRKLFVPDLLKFDDFISLKNEVKAVLGSLNEELRVLNTKLACLSQQIKFADRSHLDIFRSFDDLDLGDKKHLLGLFPIKEIDVANGSVLLSTNSAICKLLCRKKNIYVADIDYILPHTTNFLDRKVNSYRAISVLAKHGIQIDEKEAAMILNLMYIVATTYSLLNRSPKPYILKEKSNGKIML</sequence>
<dbReference type="InterPro" id="IPR006118">
    <property type="entry name" value="Recombinase_CS"/>
</dbReference>
<name>A0A7U3Q5B6_9SPHI</name>
<gene>
    <name evidence="9" type="ORF">IZT61_17790</name>
</gene>
<dbReference type="PROSITE" id="PS51736">
    <property type="entry name" value="RECOMBINASES_3"/>
    <property type="match status" value="1"/>
</dbReference>
<keyword evidence="10" id="KW-1185">Reference proteome</keyword>
<keyword evidence="1" id="KW-0229">DNA integration</keyword>
<reference evidence="9 10" key="1">
    <citation type="submission" date="2020-11" db="EMBL/GenBank/DDBJ databases">
        <title>Pedobacter endophytica, an endophytic bacteria isolated form Carex pumila.</title>
        <authorList>
            <person name="Peng Y."/>
            <person name="Jiang L."/>
            <person name="Lee J."/>
        </authorList>
    </citation>
    <scope>NUCLEOTIDE SEQUENCE [LARGE SCALE GENOMIC DNA]</scope>
    <source>
        <strain evidence="9 10">JBR3-12</strain>
    </source>
</reference>
<evidence type="ECO:0000256" key="1">
    <source>
        <dbReference type="ARBA" id="ARBA00022908"/>
    </source>
</evidence>
<protein>
    <submittedName>
        <fullName evidence="9">Recombinase family protein</fullName>
    </submittedName>
</protein>
<feature type="domain" description="Resolvase/invertase-type recombinase catalytic" evidence="7">
    <location>
        <begin position="3"/>
        <end position="152"/>
    </location>
</feature>
<feature type="coiled-coil region" evidence="6">
    <location>
        <begin position="358"/>
        <end position="427"/>
    </location>
</feature>
<dbReference type="RefSeq" id="WP_196098371.1">
    <property type="nucleotide sequence ID" value="NZ_CP064939.1"/>
</dbReference>
<dbReference type="PROSITE" id="PS51737">
    <property type="entry name" value="RECOMBINASE_DNA_BIND"/>
    <property type="match status" value="1"/>
</dbReference>
<keyword evidence="3" id="KW-0233">DNA recombination</keyword>
<evidence type="ECO:0000256" key="5">
    <source>
        <dbReference type="PROSITE-ProRule" id="PRU10137"/>
    </source>
</evidence>
<evidence type="ECO:0000256" key="3">
    <source>
        <dbReference type="ARBA" id="ARBA00023172"/>
    </source>
</evidence>
<evidence type="ECO:0000259" key="8">
    <source>
        <dbReference type="PROSITE" id="PS51737"/>
    </source>
</evidence>
<dbReference type="GO" id="GO:0003677">
    <property type="term" value="F:DNA binding"/>
    <property type="evidence" value="ECO:0007669"/>
    <property type="project" value="UniProtKB-KW"/>
</dbReference>
<dbReference type="Gene3D" id="3.40.50.1390">
    <property type="entry name" value="Resolvase, N-terminal catalytic domain"/>
    <property type="match status" value="1"/>
</dbReference>
<dbReference type="InterPro" id="IPR050639">
    <property type="entry name" value="SSR_resolvase"/>
</dbReference>
<accession>A0A7U3Q5B6</accession>
<dbReference type="Pfam" id="PF07508">
    <property type="entry name" value="Recombinase"/>
    <property type="match status" value="1"/>
</dbReference>
<proteinExistence type="predicted"/>
<dbReference type="InterPro" id="IPR036162">
    <property type="entry name" value="Resolvase-like_N_sf"/>
</dbReference>
<feature type="domain" description="Recombinase" evidence="8">
    <location>
        <begin position="159"/>
        <end position="268"/>
    </location>
</feature>
<dbReference type="Gene3D" id="3.90.1750.20">
    <property type="entry name" value="Putative Large Serine Recombinase, Chain B, Domain 2"/>
    <property type="match status" value="1"/>
</dbReference>
<evidence type="ECO:0000313" key="10">
    <source>
        <dbReference type="Proteomes" id="UP000594759"/>
    </source>
</evidence>
<dbReference type="InterPro" id="IPR011109">
    <property type="entry name" value="DNA_bind_recombinase_dom"/>
</dbReference>
<dbReference type="SMART" id="SM00857">
    <property type="entry name" value="Resolvase"/>
    <property type="match status" value="1"/>
</dbReference>
<keyword evidence="6" id="KW-0175">Coiled coil</keyword>
<dbReference type="KEGG" id="pex:IZT61_17790"/>
<evidence type="ECO:0000256" key="2">
    <source>
        <dbReference type="ARBA" id="ARBA00023125"/>
    </source>
</evidence>
<dbReference type="Pfam" id="PF00239">
    <property type="entry name" value="Resolvase"/>
    <property type="match status" value="1"/>
</dbReference>
<evidence type="ECO:0000256" key="6">
    <source>
        <dbReference type="SAM" id="Coils"/>
    </source>
</evidence>
<dbReference type="InterPro" id="IPR006119">
    <property type="entry name" value="Resolv_N"/>
</dbReference>
<dbReference type="CDD" id="cd00338">
    <property type="entry name" value="Ser_Recombinase"/>
    <property type="match status" value="1"/>
</dbReference>
<feature type="active site" description="O-(5'-phospho-DNA)-serine intermediate" evidence="4 5">
    <location>
        <position position="11"/>
    </location>
</feature>
<dbReference type="GO" id="GO:0015074">
    <property type="term" value="P:DNA integration"/>
    <property type="evidence" value="ECO:0007669"/>
    <property type="project" value="UniProtKB-KW"/>
</dbReference>
<evidence type="ECO:0000259" key="7">
    <source>
        <dbReference type="PROSITE" id="PS51736"/>
    </source>
</evidence>
<dbReference type="GO" id="GO:0000150">
    <property type="term" value="F:DNA strand exchange activity"/>
    <property type="evidence" value="ECO:0007669"/>
    <property type="project" value="InterPro"/>
</dbReference>
<evidence type="ECO:0000313" key="9">
    <source>
        <dbReference type="EMBL" id="QPH38896.1"/>
    </source>
</evidence>
<evidence type="ECO:0000256" key="4">
    <source>
        <dbReference type="PIRSR" id="PIRSR606118-50"/>
    </source>
</evidence>
<dbReference type="InterPro" id="IPR038109">
    <property type="entry name" value="DNA_bind_recomb_sf"/>
</dbReference>
<dbReference type="PANTHER" id="PTHR30461:SF23">
    <property type="entry name" value="DNA RECOMBINASE-RELATED"/>
    <property type="match status" value="1"/>
</dbReference>